<dbReference type="AlphaFoldDB" id="A0A371RHG8"/>
<dbReference type="InParanoid" id="A0A371RHG8"/>
<organism evidence="3 4">
    <name type="scientific">Parvularcula marina</name>
    <dbReference type="NCBI Taxonomy" id="2292771"/>
    <lineage>
        <taxon>Bacteria</taxon>
        <taxon>Pseudomonadati</taxon>
        <taxon>Pseudomonadota</taxon>
        <taxon>Alphaproteobacteria</taxon>
        <taxon>Parvularculales</taxon>
        <taxon>Parvularculaceae</taxon>
        <taxon>Parvularcula</taxon>
    </lineage>
</organism>
<gene>
    <name evidence="3" type="ORF">DX908_06050</name>
</gene>
<dbReference type="Proteomes" id="UP000264589">
    <property type="component" value="Unassembled WGS sequence"/>
</dbReference>
<dbReference type="InterPro" id="IPR032820">
    <property type="entry name" value="ATPase_put"/>
</dbReference>
<reference evidence="3 4" key="1">
    <citation type="submission" date="2018-08" db="EMBL/GenBank/DDBJ databases">
        <title>Parvularcula sp. SM1705, isolated from surface water of the South Sea China.</title>
        <authorList>
            <person name="Sun L."/>
        </authorList>
    </citation>
    <scope>NUCLEOTIDE SEQUENCE [LARGE SCALE GENOMIC DNA]</scope>
    <source>
        <strain evidence="3 4">SM1705</strain>
    </source>
</reference>
<name>A0A371RHG8_9PROT</name>
<keyword evidence="2" id="KW-0812">Transmembrane</keyword>
<keyword evidence="2" id="KW-1133">Transmembrane helix</keyword>
<dbReference type="EMBL" id="QUQO01000001">
    <property type="protein sequence ID" value="RFB04882.1"/>
    <property type="molecule type" value="Genomic_DNA"/>
</dbReference>
<accession>A0A371RHG8</accession>
<comment type="caution">
    <text evidence="3">The sequence shown here is derived from an EMBL/GenBank/DDBJ whole genome shotgun (WGS) entry which is preliminary data.</text>
</comment>
<evidence type="ECO:0000256" key="2">
    <source>
        <dbReference type="SAM" id="Phobius"/>
    </source>
</evidence>
<dbReference type="Pfam" id="PF09527">
    <property type="entry name" value="ATPase_gene1"/>
    <property type="match status" value="1"/>
</dbReference>
<feature type="compositionally biased region" description="Basic and acidic residues" evidence="1">
    <location>
        <begin position="13"/>
        <end position="26"/>
    </location>
</feature>
<sequence>MSDAPEPSQQSFKDLEARIEKGREKAGLNPPPARRSATGQAGRAYHASIGFVVSTLVGTALGFGLGTLAGNRVVGLMLGLALGFAAGLRELIRIAKDDQAENDKERDGNGRSTD</sequence>
<feature type="transmembrane region" description="Helical" evidence="2">
    <location>
        <begin position="44"/>
        <end position="63"/>
    </location>
</feature>
<keyword evidence="2" id="KW-0472">Membrane</keyword>
<evidence type="ECO:0000256" key="1">
    <source>
        <dbReference type="SAM" id="MobiDB-lite"/>
    </source>
</evidence>
<protein>
    <submittedName>
        <fullName evidence="3">AtpZ/AtpI family protein</fullName>
    </submittedName>
</protein>
<dbReference type="RefSeq" id="WP_116391513.1">
    <property type="nucleotide sequence ID" value="NZ_QUQO01000001.1"/>
</dbReference>
<evidence type="ECO:0000313" key="4">
    <source>
        <dbReference type="Proteomes" id="UP000264589"/>
    </source>
</evidence>
<feature type="region of interest" description="Disordered" evidence="1">
    <location>
        <begin position="95"/>
        <end position="114"/>
    </location>
</feature>
<feature type="region of interest" description="Disordered" evidence="1">
    <location>
        <begin position="1"/>
        <end position="40"/>
    </location>
</feature>
<evidence type="ECO:0000313" key="3">
    <source>
        <dbReference type="EMBL" id="RFB04882.1"/>
    </source>
</evidence>
<proteinExistence type="predicted"/>
<feature type="transmembrane region" description="Helical" evidence="2">
    <location>
        <begin position="69"/>
        <end position="88"/>
    </location>
</feature>
<keyword evidence="4" id="KW-1185">Reference proteome</keyword>